<organism evidence="11 12">
    <name type="scientific">Acidovorax kalamii</name>
    <dbReference type="NCBI Taxonomy" id="2004485"/>
    <lineage>
        <taxon>Bacteria</taxon>
        <taxon>Pseudomonadati</taxon>
        <taxon>Pseudomonadota</taxon>
        <taxon>Betaproteobacteria</taxon>
        <taxon>Burkholderiales</taxon>
        <taxon>Comamonadaceae</taxon>
        <taxon>Acidovorax</taxon>
    </lineage>
</organism>
<dbReference type="SMART" id="SM00388">
    <property type="entry name" value="HisKA"/>
    <property type="match status" value="1"/>
</dbReference>
<dbReference type="AlphaFoldDB" id="A0A235ESP6"/>
<feature type="transmembrane region" description="Helical" evidence="9">
    <location>
        <begin position="168"/>
        <end position="188"/>
    </location>
</feature>
<evidence type="ECO:0000313" key="11">
    <source>
        <dbReference type="EMBL" id="OYD51813.1"/>
    </source>
</evidence>
<feature type="transmembrane region" description="Helical" evidence="9">
    <location>
        <begin position="31"/>
        <end position="47"/>
    </location>
</feature>
<feature type="transmembrane region" description="Helical" evidence="9">
    <location>
        <begin position="6"/>
        <end position="24"/>
    </location>
</feature>
<keyword evidence="8" id="KW-0902">Two-component regulatory system</keyword>
<dbReference type="Gene3D" id="1.10.287.130">
    <property type="match status" value="1"/>
</dbReference>
<feature type="transmembrane region" description="Helical" evidence="9">
    <location>
        <begin position="194"/>
        <end position="216"/>
    </location>
</feature>
<dbReference type="Proteomes" id="UP000215441">
    <property type="component" value="Unassembled WGS sequence"/>
</dbReference>
<dbReference type="GO" id="GO:0000155">
    <property type="term" value="F:phosphorelay sensor kinase activity"/>
    <property type="evidence" value="ECO:0007669"/>
    <property type="project" value="InterPro"/>
</dbReference>
<dbReference type="EMBL" id="NOIG01000003">
    <property type="protein sequence ID" value="OYD51813.1"/>
    <property type="molecule type" value="Genomic_DNA"/>
</dbReference>
<evidence type="ECO:0000256" key="3">
    <source>
        <dbReference type="ARBA" id="ARBA00022553"/>
    </source>
</evidence>
<dbReference type="RefSeq" id="WP_094286196.1">
    <property type="nucleotide sequence ID" value="NZ_NOIG01000003.1"/>
</dbReference>
<dbReference type="CDD" id="cd00075">
    <property type="entry name" value="HATPase"/>
    <property type="match status" value="1"/>
</dbReference>
<dbReference type="OrthoDB" id="224978at2"/>
<dbReference type="CDD" id="cd00082">
    <property type="entry name" value="HisKA"/>
    <property type="match status" value="1"/>
</dbReference>
<evidence type="ECO:0000256" key="5">
    <source>
        <dbReference type="ARBA" id="ARBA00022741"/>
    </source>
</evidence>
<dbReference type="InterPro" id="IPR036890">
    <property type="entry name" value="HATPase_C_sf"/>
</dbReference>
<feature type="transmembrane region" description="Helical" evidence="9">
    <location>
        <begin position="67"/>
        <end position="86"/>
    </location>
</feature>
<dbReference type="EC" id="2.7.13.3" evidence="2"/>
<dbReference type="SUPFAM" id="SSF55874">
    <property type="entry name" value="ATPase domain of HSP90 chaperone/DNA topoisomerase II/histidine kinase"/>
    <property type="match status" value="1"/>
</dbReference>
<protein>
    <recommendedName>
        <fullName evidence="2">histidine kinase</fullName>
        <ecNumber evidence="2">2.7.13.3</ecNumber>
    </recommendedName>
</protein>
<dbReference type="InterPro" id="IPR004358">
    <property type="entry name" value="Sig_transdc_His_kin-like_C"/>
</dbReference>
<feature type="transmembrane region" description="Helical" evidence="9">
    <location>
        <begin position="135"/>
        <end position="156"/>
    </location>
</feature>
<feature type="domain" description="Histidine kinase" evidence="10">
    <location>
        <begin position="408"/>
        <end position="613"/>
    </location>
</feature>
<evidence type="ECO:0000256" key="1">
    <source>
        <dbReference type="ARBA" id="ARBA00000085"/>
    </source>
</evidence>
<dbReference type="PANTHER" id="PTHR43065:SF10">
    <property type="entry name" value="PEROXIDE STRESS-ACTIVATED HISTIDINE KINASE MAK3"/>
    <property type="match status" value="1"/>
</dbReference>
<dbReference type="Pfam" id="PF00512">
    <property type="entry name" value="HisKA"/>
    <property type="match status" value="1"/>
</dbReference>
<dbReference type="SUPFAM" id="SSF47384">
    <property type="entry name" value="Homodimeric domain of signal transducing histidine kinase"/>
    <property type="match status" value="1"/>
</dbReference>
<keyword evidence="9" id="KW-0812">Transmembrane</keyword>
<evidence type="ECO:0000256" key="9">
    <source>
        <dbReference type="SAM" id="Phobius"/>
    </source>
</evidence>
<evidence type="ECO:0000256" key="8">
    <source>
        <dbReference type="ARBA" id="ARBA00023012"/>
    </source>
</evidence>
<dbReference type="InterPro" id="IPR003661">
    <property type="entry name" value="HisK_dim/P_dom"/>
</dbReference>
<keyword evidence="9" id="KW-1133">Transmembrane helix</keyword>
<evidence type="ECO:0000313" key="12">
    <source>
        <dbReference type="Proteomes" id="UP000215441"/>
    </source>
</evidence>
<keyword evidence="4" id="KW-0808">Transferase</keyword>
<feature type="transmembrane region" description="Helical" evidence="9">
    <location>
        <begin position="228"/>
        <end position="248"/>
    </location>
</feature>
<feature type="transmembrane region" description="Helical" evidence="9">
    <location>
        <begin position="93"/>
        <end position="115"/>
    </location>
</feature>
<dbReference type="SMART" id="SM00387">
    <property type="entry name" value="HATPase_c"/>
    <property type="match status" value="1"/>
</dbReference>
<proteinExistence type="predicted"/>
<dbReference type="Gene3D" id="3.30.565.10">
    <property type="entry name" value="Histidine kinase-like ATPase, C-terminal domain"/>
    <property type="match status" value="1"/>
</dbReference>
<accession>A0A235ESP6</accession>
<dbReference type="PANTHER" id="PTHR43065">
    <property type="entry name" value="SENSOR HISTIDINE KINASE"/>
    <property type="match status" value="1"/>
</dbReference>
<keyword evidence="9" id="KW-0472">Membrane</keyword>
<dbReference type="PRINTS" id="PR00344">
    <property type="entry name" value="BCTRLSENSOR"/>
</dbReference>
<keyword evidence="5" id="KW-0547">Nucleotide-binding</keyword>
<dbReference type="PROSITE" id="PS50109">
    <property type="entry name" value="HIS_KIN"/>
    <property type="match status" value="1"/>
</dbReference>
<dbReference type="InterPro" id="IPR036097">
    <property type="entry name" value="HisK_dim/P_sf"/>
</dbReference>
<name>A0A235ESP6_9BURK</name>
<dbReference type="InterPro" id="IPR003594">
    <property type="entry name" value="HATPase_dom"/>
</dbReference>
<comment type="caution">
    <text evidence="11">The sequence shown here is derived from an EMBL/GenBank/DDBJ whole genome shotgun (WGS) entry which is preliminary data.</text>
</comment>
<dbReference type="InterPro" id="IPR005467">
    <property type="entry name" value="His_kinase_dom"/>
</dbReference>
<keyword evidence="6 11" id="KW-0418">Kinase</keyword>
<evidence type="ECO:0000256" key="4">
    <source>
        <dbReference type="ARBA" id="ARBA00022679"/>
    </source>
</evidence>
<evidence type="ECO:0000256" key="6">
    <source>
        <dbReference type="ARBA" id="ARBA00022777"/>
    </source>
</evidence>
<gene>
    <name evidence="11" type="ORF">CBY09_02800</name>
</gene>
<reference evidence="11 12" key="1">
    <citation type="submission" date="2017-07" db="EMBL/GenBank/DDBJ databases">
        <title>Acidovorax KNDSW TSA 6 genome sequence and assembly.</title>
        <authorList>
            <person name="Mayilraj S."/>
        </authorList>
    </citation>
    <scope>NUCLEOTIDE SEQUENCE [LARGE SCALE GENOMIC DNA]</scope>
    <source>
        <strain evidence="11 12">KNDSW-TSA6</strain>
    </source>
</reference>
<sequence>MLIHAVLGFSVLETLVLAALLLAWADRVAGARLLAAFLTGISMWMVGNELPNWIGPETEPVAMRLLATAPFTSALFFHFCTVFCRVDLGRWGVAAAYALGGGASVVSILLVPAHLVHHRDIGWIAVADEVGVVASMAWVILGIGGVWVLLHALLRARRLGDGQKFRQIAAVTASCLWGLLCLAGYGIAVLDWPIYPFPLLGLPFYSLILVYGILRYGVFVANAWARRALVWALLLALGLVVVALTPLLPLESRWLGGLAVAASVLALNGPVRRVAERLVYPGAEVSAADLAAWRRTLGSAETPQALGEQAAALLSARTGTQVEVHIGDAPPASSSTPQLVCGREGDGWAVSLQGWDAAPPGPRHVAELFGTVVAEAAERVEQAQQFAARERERQLQARLAELGALAATVAHDIRNPLNIISMAVAAAPGDTRREVAEQVARIAHLTHDLLDFAKPWTLAPSTIDLAAQVRNAAMRLPDVSFGPGLDQPLWLRADPRRVDQALTNLFENARTATAPGSDATAPAAAHTPTHSHVHIDAETTSTAVLLHVCDAGPGVPAEIRDRLFEPFASRSPGGTGLGLAIVARTMAAHGGTVALTERAPWSTCFTLRFPRTPAP</sequence>
<keyword evidence="12" id="KW-1185">Reference proteome</keyword>
<keyword evidence="3" id="KW-0597">Phosphoprotein</keyword>
<dbReference type="Pfam" id="PF02518">
    <property type="entry name" value="HATPase_c"/>
    <property type="match status" value="1"/>
</dbReference>
<evidence type="ECO:0000256" key="2">
    <source>
        <dbReference type="ARBA" id="ARBA00012438"/>
    </source>
</evidence>
<keyword evidence="7" id="KW-0067">ATP-binding</keyword>
<comment type="catalytic activity">
    <reaction evidence="1">
        <text>ATP + protein L-histidine = ADP + protein N-phospho-L-histidine.</text>
        <dbReference type="EC" id="2.7.13.3"/>
    </reaction>
</comment>
<evidence type="ECO:0000256" key="7">
    <source>
        <dbReference type="ARBA" id="ARBA00022840"/>
    </source>
</evidence>
<dbReference type="GO" id="GO:0005524">
    <property type="term" value="F:ATP binding"/>
    <property type="evidence" value="ECO:0007669"/>
    <property type="project" value="UniProtKB-KW"/>
</dbReference>
<evidence type="ECO:0000259" key="10">
    <source>
        <dbReference type="PROSITE" id="PS50109"/>
    </source>
</evidence>